<protein>
    <submittedName>
        <fullName evidence="3">Uncharacterized protein</fullName>
    </submittedName>
</protein>
<reference evidence="3" key="2">
    <citation type="submission" date="2025-08" db="UniProtKB">
        <authorList>
            <consortium name="Ensembl"/>
        </authorList>
    </citation>
    <scope>IDENTIFICATION</scope>
</reference>
<dbReference type="Proteomes" id="UP000018468">
    <property type="component" value="Linkage group LG2"/>
</dbReference>
<dbReference type="GO" id="GO:0016491">
    <property type="term" value="F:oxidoreductase activity"/>
    <property type="evidence" value="ECO:0000318"/>
    <property type="project" value="GO_Central"/>
</dbReference>
<dbReference type="HOGENOM" id="CLU_010194_38_0_1"/>
<organism evidence="3 4">
    <name type="scientific">Lepisosteus oculatus</name>
    <name type="common">Spotted gar</name>
    <dbReference type="NCBI Taxonomy" id="7918"/>
    <lineage>
        <taxon>Eukaryota</taxon>
        <taxon>Metazoa</taxon>
        <taxon>Chordata</taxon>
        <taxon>Craniata</taxon>
        <taxon>Vertebrata</taxon>
        <taxon>Euteleostomi</taxon>
        <taxon>Actinopterygii</taxon>
        <taxon>Neopterygii</taxon>
        <taxon>Holostei</taxon>
        <taxon>Semionotiformes</taxon>
        <taxon>Lepisosteidae</taxon>
        <taxon>Lepisosteus</taxon>
    </lineage>
</organism>
<keyword evidence="1" id="KW-0444">Lipid biosynthesis</keyword>
<proteinExistence type="predicted"/>
<name>W5N7M9_LEPOC</name>
<evidence type="ECO:0000313" key="4">
    <source>
        <dbReference type="Proteomes" id="UP000018468"/>
    </source>
</evidence>
<dbReference type="GO" id="GO:0005783">
    <property type="term" value="C:endoplasmic reticulum"/>
    <property type="evidence" value="ECO:0000318"/>
    <property type="project" value="GO_Central"/>
</dbReference>
<sequence>VLAAIGAVTVTFQLLKLSWGVWCGFRSYVLSAYWKTDLKVYGQWAVVTGATSGIGKAYAIELARRGLDLVLISRSEKKLIFITYFSRGLNAEYRSRGITVQVSHHTGVTVQTLISFCCMAPFIMHCVRTVYNTTETVFHKSIDFPASPRSLRVSQVTQSVLVSPRSVRVSRRLPGHSVSQVLVSPRSVRVSRPLPGHSECPMSPRVFLCLPGCPSAWGLSVGQCVAPFMVSTNMTHNMPPSMLVKDAGDFAREALSTVGHSTFTSGCLSHALQHIALSIFFPGWYRLSSLCMRLTESYASSTRQSIEEMMVQAAKKEE</sequence>
<reference evidence="3" key="3">
    <citation type="submission" date="2025-09" db="UniProtKB">
        <authorList>
            <consortium name="Ensembl"/>
        </authorList>
    </citation>
    <scope>IDENTIFICATION</scope>
</reference>
<keyword evidence="2" id="KW-0560">Oxidoreductase</keyword>
<dbReference type="EMBL" id="AHAT01030338">
    <property type="status" value="NOT_ANNOTATED_CDS"/>
    <property type="molecule type" value="Genomic_DNA"/>
</dbReference>
<reference evidence="4" key="1">
    <citation type="submission" date="2011-12" db="EMBL/GenBank/DDBJ databases">
        <title>The Draft Genome of Lepisosteus oculatus.</title>
        <authorList>
            <consortium name="The Broad Institute Genome Assembly &amp; Analysis Group"/>
            <consortium name="Computational R&amp;D Group"/>
            <consortium name="and Sequencing Platform"/>
            <person name="Di Palma F."/>
            <person name="Alfoldi J."/>
            <person name="Johnson J."/>
            <person name="Berlin A."/>
            <person name="Gnerre S."/>
            <person name="Jaffe D."/>
            <person name="MacCallum I."/>
            <person name="Young S."/>
            <person name="Walker B.J."/>
            <person name="Lander E.S."/>
            <person name="Lindblad-Toh K."/>
        </authorList>
    </citation>
    <scope>NUCLEOTIDE SEQUENCE [LARGE SCALE GENOMIC DNA]</scope>
</reference>
<dbReference type="Pfam" id="PF00106">
    <property type="entry name" value="adh_short"/>
    <property type="match status" value="1"/>
</dbReference>
<dbReference type="STRING" id="7918.ENSLOCP00000016638"/>
<dbReference type="AlphaFoldDB" id="W5N7M9"/>
<dbReference type="EMBL" id="AHAT01030339">
    <property type="status" value="NOT_ANNOTATED_CDS"/>
    <property type="molecule type" value="Genomic_DNA"/>
</dbReference>
<keyword evidence="4" id="KW-1185">Reference proteome</keyword>
<dbReference type="InterPro" id="IPR051019">
    <property type="entry name" value="VLCFA-Steroid_DH"/>
</dbReference>
<dbReference type="PANTHER" id="PTHR43899">
    <property type="entry name" value="RH59310P"/>
    <property type="match status" value="1"/>
</dbReference>
<evidence type="ECO:0000256" key="1">
    <source>
        <dbReference type="ARBA" id="ARBA00022955"/>
    </source>
</evidence>
<dbReference type="EMBL" id="AHAT01030337">
    <property type="status" value="NOT_ANNOTATED_CDS"/>
    <property type="molecule type" value="Genomic_DNA"/>
</dbReference>
<dbReference type="InterPro" id="IPR036291">
    <property type="entry name" value="NAD(P)-bd_dom_sf"/>
</dbReference>
<dbReference type="SUPFAM" id="SSF51735">
    <property type="entry name" value="NAD(P)-binding Rossmann-fold domains"/>
    <property type="match status" value="1"/>
</dbReference>
<dbReference type="InterPro" id="IPR002347">
    <property type="entry name" value="SDR_fam"/>
</dbReference>
<dbReference type="Bgee" id="ENSLOCG00000013498">
    <property type="expression patterns" value="Expressed in bone element and 13 other cell types or tissues"/>
</dbReference>
<dbReference type="Gene3D" id="3.40.50.720">
    <property type="entry name" value="NAD(P)-binding Rossmann-like Domain"/>
    <property type="match status" value="1"/>
</dbReference>
<keyword evidence="1" id="KW-0443">Lipid metabolism</keyword>
<dbReference type="eggNOG" id="KOG1014">
    <property type="taxonomic scope" value="Eukaryota"/>
</dbReference>
<dbReference type="GeneTree" id="ENSGT00940000163913"/>
<accession>W5N7M9</accession>
<dbReference type="InParanoid" id="W5N7M9"/>
<dbReference type="GO" id="GO:0006694">
    <property type="term" value="P:steroid biosynthetic process"/>
    <property type="evidence" value="ECO:0007669"/>
    <property type="project" value="UniProtKB-KW"/>
</dbReference>
<keyword evidence="1" id="KW-0752">Steroid biosynthesis</keyword>
<dbReference type="PANTHER" id="PTHR43899:SF10">
    <property type="entry name" value="20BETA-HYDROXYSTEROID DEHYDROGENASE TYPE 2"/>
    <property type="match status" value="1"/>
</dbReference>
<evidence type="ECO:0000256" key="2">
    <source>
        <dbReference type="ARBA" id="ARBA00023002"/>
    </source>
</evidence>
<evidence type="ECO:0000313" key="3">
    <source>
        <dbReference type="Ensembl" id="ENSLOCP00000016638.1"/>
    </source>
</evidence>
<dbReference type="EMBL" id="AHAT01030336">
    <property type="status" value="NOT_ANNOTATED_CDS"/>
    <property type="molecule type" value="Genomic_DNA"/>
</dbReference>
<dbReference type="Ensembl" id="ENSLOCT00000016668.1">
    <property type="protein sequence ID" value="ENSLOCP00000016638.1"/>
    <property type="gene ID" value="ENSLOCG00000013498.1"/>
</dbReference>